<reference evidence="4 5" key="1">
    <citation type="submission" date="2018-08" db="EMBL/GenBank/DDBJ databases">
        <title>Whole Genome Sequence of the Moderate Halophilic Marine Bacterium Marinobacter litoralis Sw-45.</title>
        <authorList>
            <person name="Musa H."/>
        </authorList>
    </citation>
    <scope>NUCLEOTIDE SEQUENCE [LARGE SCALE GENOMIC DNA]</scope>
    <source>
        <strain evidence="4 5">Sw-45</strain>
    </source>
</reference>
<feature type="domain" description="Xaa-Pro dipeptidyl-peptidase-like" evidence="3">
    <location>
        <begin position="131"/>
        <end position="379"/>
    </location>
</feature>
<keyword evidence="2" id="KW-0732">Signal</keyword>
<name>A0A3M2RAN4_9GAMM</name>
<dbReference type="AlphaFoldDB" id="A0A3M2RAN4"/>
<sequence length="645" mass="68610">MPFRLTFFPARFALAPIVLALSVTGCIDSSSDNDRSDRAAERRNSPDQACDNPGNSQAPQCELPDPVLVSCADGTPREGGRSYAVSLNSASGETITFQVLEPTGGIDCDAGHPLVLQGHGFGGSRSTDGFENYRDAGFAVISIDQRGFGQSTGTVRVMDPEFEGQDLVQILDWAEANLDYLQFRDEADLPEALNPNLVAGAIGGSYGGGYQFLLHGLDPKQRLDALVPDMTWNDLRYSLNPGNVIKTGWDLLLVGFGESGSTGKGNGGLDPILRESLAQGASLNRFPEAGLDFIYYHSPAYRCAGTSLSVSEDADLVSYQTNPPAYDVPPTPFNNVDVLLTQGMKDTLFNLNEAWRNFSCLSAQTDGDVRLLTHQTGHVLPAKAPDDAQPGTHIDPAAGLLEIPGFQGAAGKFHCGSISIADATLSWLEHHLLGKPLPSYFEGTESNVCLSLADDQSVMVPMDEFPAPASESEVLTGRYAVERAFVSDQPVASGYEAVATVTQPPLAIMLGKVGEEGAVLGGIPTMKLTVADLSGNSVCDNTLDPFAPGCDPIVFVGLGKRAEGESRWDLIDDQVMPVRGLKNEAVIQMVGVAESLAPGDELALLVYGYHLQYPASWSRDALVPFVNVSGTVQLPLLEGALSNTP</sequence>
<evidence type="ECO:0000256" key="1">
    <source>
        <dbReference type="SAM" id="MobiDB-lite"/>
    </source>
</evidence>
<feature type="region of interest" description="Disordered" evidence="1">
    <location>
        <begin position="28"/>
        <end position="62"/>
    </location>
</feature>
<dbReference type="InterPro" id="IPR029058">
    <property type="entry name" value="AB_hydrolase_fold"/>
</dbReference>
<evidence type="ECO:0000313" key="5">
    <source>
        <dbReference type="Proteomes" id="UP000265903"/>
    </source>
</evidence>
<dbReference type="Proteomes" id="UP000265903">
    <property type="component" value="Unassembled WGS sequence"/>
</dbReference>
<evidence type="ECO:0000313" key="4">
    <source>
        <dbReference type="EMBL" id="RMJ02095.1"/>
    </source>
</evidence>
<dbReference type="PROSITE" id="PS51257">
    <property type="entry name" value="PROKAR_LIPOPROTEIN"/>
    <property type="match status" value="1"/>
</dbReference>
<feature type="compositionally biased region" description="Basic and acidic residues" evidence="1">
    <location>
        <begin position="32"/>
        <end position="45"/>
    </location>
</feature>
<keyword evidence="5" id="KW-1185">Reference proteome</keyword>
<comment type="caution">
    <text evidence="4">The sequence shown here is derived from an EMBL/GenBank/DDBJ whole genome shotgun (WGS) entry which is preliminary data.</text>
</comment>
<dbReference type="RefSeq" id="WP_114335677.1">
    <property type="nucleotide sequence ID" value="NZ_QMDL01000004.1"/>
</dbReference>
<proteinExistence type="predicted"/>
<evidence type="ECO:0000259" key="3">
    <source>
        <dbReference type="Pfam" id="PF02129"/>
    </source>
</evidence>
<organism evidence="4 5">
    <name type="scientific">Marinobacter litoralis</name>
    <dbReference type="NCBI Taxonomy" id="187981"/>
    <lineage>
        <taxon>Bacteria</taxon>
        <taxon>Pseudomonadati</taxon>
        <taxon>Pseudomonadota</taxon>
        <taxon>Gammaproteobacteria</taxon>
        <taxon>Pseudomonadales</taxon>
        <taxon>Marinobacteraceae</taxon>
        <taxon>Marinobacter</taxon>
    </lineage>
</organism>
<dbReference type="Pfam" id="PF02129">
    <property type="entry name" value="Peptidase_S15"/>
    <property type="match status" value="1"/>
</dbReference>
<gene>
    <name evidence="4" type="ORF">DOQ08_02888</name>
</gene>
<evidence type="ECO:0000256" key="2">
    <source>
        <dbReference type="SAM" id="SignalP"/>
    </source>
</evidence>
<feature type="signal peptide" evidence="2">
    <location>
        <begin position="1"/>
        <end position="20"/>
    </location>
</feature>
<accession>A0A3M2RAN4</accession>
<dbReference type="Gene3D" id="3.40.50.1820">
    <property type="entry name" value="alpha/beta hydrolase"/>
    <property type="match status" value="1"/>
</dbReference>
<dbReference type="SUPFAM" id="SSF53474">
    <property type="entry name" value="alpha/beta-Hydrolases"/>
    <property type="match status" value="1"/>
</dbReference>
<dbReference type="OrthoDB" id="9804819at2"/>
<dbReference type="InterPro" id="IPR000383">
    <property type="entry name" value="Xaa-Pro-like_dom"/>
</dbReference>
<protein>
    <submittedName>
        <fullName evidence="4">X-Pro dipeptidyl-peptidase (S15 family)</fullName>
    </submittedName>
</protein>
<dbReference type="GO" id="GO:0016787">
    <property type="term" value="F:hydrolase activity"/>
    <property type="evidence" value="ECO:0007669"/>
    <property type="project" value="InterPro"/>
</dbReference>
<feature type="chain" id="PRO_5018137632" evidence="2">
    <location>
        <begin position="21"/>
        <end position="645"/>
    </location>
</feature>
<dbReference type="EMBL" id="QMDL01000004">
    <property type="protein sequence ID" value="RMJ02095.1"/>
    <property type="molecule type" value="Genomic_DNA"/>
</dbReference>